<dbReference type="EMBL" id="JRPR02000007">
    <property type="protein sequence ID" value="TLD95769.1"/>
    <property type="molecule type" value="Genomic_DNA"/>
</dbReference>
<dbReference type="AlphaFoldDB" id="A0A4U8T7Z2"/>
<dbReference type="InterPro" id="IPR029044">
    <property type="entry name" value="Nucleotide-diphossugar_trans"/>
</dbReference>
<reference evidence="1 2" key="1">
    <citation type="journal article" date="2014" name="Genome Announc.">
        <title>Draft genome sequences of eight enterohepatic helicobacter species isolated from both laboratory and wild rodents.</title>
        <authorList>
            <person name="Sheh A."/>
            <person name="Shen Z."/>
            <person name="Fox J.G."/>
        </authorList>
    </citation>
    <scope>NUCLEOTIDE SEQUENCE [LARGE SCALE GENOMIC DNA]</scope>
    <source>
        <strain evidence="1 2">MIT 09-6949</strain>
    </source>
</reference>
<evidence type="ECO:0000313" key="1">
    <source>
        <dbReference type="EMBL" id="TLD95769.1"/>
    </source>
</evidence>
<accession>A0A4U8T7Z2</accession>
<dbReference type="GO" id="GO:0016740">
    <property type="term" value="F:transferase activity"/>
    <property type="evidence" value="ECO:0007669"/>
    <property type="project" value="UniProtKB-KW"/>
</dbReference>
<gene>
    <name evidence="1" type="ORF">LS71_007970</name>
</gene>
<name>A0A4U8T7Z2_9HELI</name>
<protein>
    <submittedName>
        <fullName evidence="1">Sugar transferase</fullName>
    </submittedName>
</protein>
<dbReference type="RefSeq" id="WP_052058149.1">
    <property type="nucleotide sequence ID" value="NZ_JRPR02000007.1"/>
</dbReference>
<keyword evidence="2" id="KW-1185">Reference proteome</keyword>
<keyword evidence="1" id="KW-0808">Transferase</keyword>
<organism evidence="1 2">
    <name type="scientific">Helicobacter jaachi</name>
    <dbReference type="NCBI Taxonomy" id="1677920"/>
    <lineage>
        <taxon>Bacteria</taxon>
        <taxon>Pseudomonadati</taxon>
        <taxon>Campylobacterota</taxon>
        <taxon>Epsilonproteobacteria</taxon>
        <taxon>Campylobacterales</taxon>
        <taxon>Helicobacteraceae</taxon>
        <taxon>Helicobacter</taxon>
    </lineage>
</organism>
<dbReference type="Gene3D" id="3.90.550.10">
    <property type="entry name" value="Spore Coat Polysaccharide Biosynthesis Protein SpsA, Chain A"/>
    <property type="match status" value="1"/>
</dbReference>
<dbReference type="SUPFAM" id="SSF53448">
    <property type="entry name" value="Nucleotide-diphospho-sugar transferases"/>
    <property type="match status" value="1"/>
</dbReference>
<evidence type="ECO:0000313" key="2">
    <source>
        <dbReference type="Proteomes" id="UP000029733"/>
    </source>
</evidence>
<dbReference type="OrthoDB" id="5180856at2"/>
<sequence>MKPCAPIVLFTYNRPKHTQQTLQALSLNTLAKHSDLVIYQDAPKPQATQQQLDSIKEVRAYLQSFQIQNTHHKYFKSLTLIERPHNFGLADSITDGVSALMEQYGRAIILEDDIVTSRVFLAYMNESLERYKDTPKVWSISAWSYPINPQGLGDCYFSRIASCWGWASWADRWQYFHRDTQWILDNFTQADINYINLDGTAGYFQQLLANHKGKLKTWAIFNYLLAYKHKALTLHPTISYIQQIGFDGSGEHCGPGGEIYNAANINTKFPITYPSQITESALAFERIKAFELSLKKPLPTRALNKILKISRHLKDKLSNTNRGG</sequence>
<proteinExistence type="predicted"/>
<comment type="caution">
    <text evidence="1">The sequence shown here is derived from an EMBL/GenBank/DDBJ whole genome shotgun (WGS) entry which is preliminary data.</text>
</comment>
<dbReference type="Proteomes" id="UP000029733">
    <property type="component" value="Unassembled WGS sequence"/>
</dbReference>